<sequence>MTASSAQGASRISRFRRRNLIILVIVLVAIAGALIFTWHKATATISRSQAQQEAVQAVNDAVKATGRVPDTWATSASIEPCDNGAGGDHGDYAGTGVNIHGVSTGDADRMADALGSYLKSNGYSGVTVRKDPNLIVVHGTKSGVGVGMQFDPNDNQHLAMFTAGTGCNVKS</sequence>
<keyword evidence="1" id="KW-1133">Transmembrane helix</keyword>
<name>A0ABS5KGI3_9ACTN</name>
<evidence type="ECO:0000256" key="1">
    <source>
        <dbReference type="SAM" id="Phobius"/>
    </source>
</evidence>
<evidence type="ECO:0000313" key="2">
    <source>
        <dbReference type="EMBL" id="MBS2545387.1"/>
    </source>
</evidence>
<keyword evidence="1" id="KW-0472">Membrane</keyword>
<keyword evidence="1" id="KW-0812">Transmembrane</keyword>
<accession>A0ABS5KGI3</accession>
<comment type="caution">
    <text evidence="2">The sequence shown here is derived from an EMBL/GenBank/DDBJ whole genome shotgun (WGS) entry which is preliminary data.</text>
</comment>
<dbReference type="EMBL" id="JAAFYZ010000002">
    <property type="protein sequence ID" value="MBS2545387.1"/>
    <property type="molecule type" value="Genomic_DNA"/>
</dbReference>
<proteinExistence type="predicted"/>
<organism evidence="2 3">
    <name type="scientific">Catenulispora pinistramenti</name>
    <dbReference type="NCBI Taxonomy" id="2705254"/>
    <lineage>
        <taxon>Bacteria</taxon>
        <taxon>Bacillati</taxon>
        <taxon>Actinomycetota</taxon>
        <taxon>Actinomycetes</taxon>
        <taxon>Catenulisporales</taxon>
        <taxon>Catenulisporaceae</taxon>
        <taxon>Catenulispora</taxon>
    </lineage>
</organism>
<evidence type="ECO:0000313" key="3">
    <source>
        <dbReference type="Proteomes" id="UP000730482"/>
    </source>
</evidence>
<reference evidence="2 3" key="1">
    <citation type="submission" date="2020-02" db="EMBL/GenBank/DDBJ databases">
        <title>Acidophilic actinobacteria isolated from forest soil.</title>
        <authorList>
            <person name="Golinska P."/>
        </authorList>
    </citation>
    <scope>NUCLEOTIDE SEQUENCE [LARGE SCALE GENOMIC DNA]</scope>
    <source>
        <strain evidence="2 3">NL8</strain>
    </source>
</reference>
<protein>
    <submittedName>
        <fullName evidence="2">Uncharacterized protein</fullName>
    </submittedName>
</protein>
<gene>
    <name evidence="2" type="ORF">KGQ19_00745</name>
</gene>
<keyword evidence="3" id="KW-1185">Reference proteome</keyword>
<dbReference type="RefSeq" id="WP_212007053.1">
    <property type="nucleotide sequence ID" value="NZ_JAAFYZ010000002.1"/>
</dbReference>
<feature type="transmembrane region" description="Helical" evidence="1">
    <location>
        <begin position="20"/>
        <end position="39"/>
    </location>
</feature>
<dbReference type="Proteomes" id="UP000730482">
    <property type="component" value="Unassembled WGS sequence"/>
</dbReference>